<evidence type="ECO:0000313" key="1">
    <source>
        <dbReference type="EMBL" id="CAH6722106.1"/>
    </source>
</evidence>
<sequence length="244" mass="27633">MTLLSYGVGMVPILLESSHQTSSIIQISNGLLFGTLLFLAIPETLELFIDTHKSLKWISFMIVFGFLCMHQLELYNHRTEETVNLDQSIPSPDHELTNYEVFKSIFHNTLILTLILHSIVDGIAIGSSFHNKDISFLFSLVIIIHKLPTCFSLSGLLLEGKTDLRLIRLYIGIFSITTPISSILTFLVLYLIKINDFIISLCLLFSLGNFLYLLMVIKKPGDTNERLVFMVGFMVPLLLSFLNE</sequence>
<name>A0ACA9YB91_9ASCO</name>
<accession>A0ACA9YB91</accession>
<comment type="caution">
    <text evidence="1">The sequence shown here is derived from an EMBL/GenBank/DDBJ whole genome shotgun (WGS) entry which is preliminary data.</text>
</comment>
<evidence type="ECO:0000313" key="2">
    <source>
        <dbReference type="Proteomes" id="UP001152531"/>
    </source>
</evidence>
<gene>
    <name evidence="1" type="ORF">CLIB1444_08S02014</name>
</gene>
<organism evidence="1 2">
    <name type="scientific">[Candida] jaroonii</name>
    <dbReference type="NCBI Taxonomy" id="467808"/>
    <lineage>
        <taxon>Eukaryota</taxon>
        <taxon>Fungi</taxon>
        <taxon>Dikarya</taxon>
        <taxon>Ascomycota</taxon>
        <taxon>Saccharomycotina</taxon>
        <taxon>Pichiomycetes</taxon>
        <taxon>Debaryomycetaceae</taxon>
        <taxon>Yamadazyma</taxon>
    </lineage>
</organism>
<dbReference type="EMBL" id="CALSDN010000008">
    <property type="protein sequence ID" value="CAH6722106.1"/>
    <property type="molecule type" value="Genomic_DNA"/>
</dbReference>
<keyword evidence="2" id="KW-1185">Reference proteome</keyword>
<protein>
    <submittedName>
        <fullName evidence="1">Metal homeostasis factor Atx2p</fullName>
    </submittedName>
</protein>
<reference evidence="1" key="1">
    <citation type="submission" date="2022-06" db="EMBL/GenBank/DDBJ databases">
        <authorList>
            <person name="Legras J.-L."/>
            <person name="Devillers H."/>
            <person name="Grondin C."/>
        </authorList>
    </citation>
    <scope>NUCLEOTIDE SEQUENCE</scope>
    <source>
        <strain evidence="1">CLIB 1444</strain>
    </source>
</reference>
<dbReference type="Proteomes" id="UP001152531">
    <property type="component" value="Unassembled WGS sequence"/>
</dbReference>
<proteinExistence type="predicted"/>